<reference evidence="3 4" key="2">
    <citation type="submission" date="2014-10" db="EMBL/GenBank/DDBJ databases">
        <title>Comparative genomics of the Paenibacillus odorifer group.</title>
        <authorList>
            <person name="Tsai Y.-C."/>
            <person name="Martin N."/>
            <person name="Korlach J."/>
            <person name="Wiedmann M."/>
        </authorList>
    </citation>
    <scope>NUCLEOTIDE SEQUENCE [LARGE SCALE GENOMIC DNA]</scope>
    <source>
        <strain evidence="3 4">DSM 18334</strain>
    </source>
</reference>
<gene>
    <name evidence="3" type="ORF">PWYN_03615</name>
</gene>
<name>A0A098M7K0_9BACL</name>
<keyword evidence="1" id="KW-0175">Coiled coil</keyword>
<dbReference type="STRING" id="268407.PWYN_03615"/>
<evidence type="ECO:0000313" key="3">
    <source>
        <dbReference type="EMBL" id="KGE18554.1"/>
    </source>
</evidence>
<dbReference type="EMBL" id="JQCR01000002">
    <property type="protein sequence ID" value="KGE18554.1"/>
    <property type="molecule type" value="Genomic_DNA"/>
</dbReference>
<keyword evidence="2" id="KW-0472">Membrane</keyword>
<keyword evidence="2" id="KW-1133">Transmembrane helix</keyword>
<dbReference type="OrthoDB" id="2660861at2"/>
<evidence type="ECO:0000313" key="4">
    <source>
        <dbReference type="Proteomes" id="UP000029734"/>
    </source>
</evidence>
<dbReference type="AlphaFoldDB" id="A0A098M7K0"/>
<reference evidence="3 4" key="1">
    <citation type="submission" date="2014-08" db="EMBL/GenBank/DDBJ databases">
        <authorList>
            <person name="den Bakker H.C."/>
        </authorList>
    </citation>
    <scope>NUCLEOTIDE SEQUENCE [LARGE SCALE GENOMIC DNA]</scope>
    <source>
        <strain evidence="3 4">DSM 18334</strain>
    </source>
</reference>
<feature type="transmembrane region" description="Helical" evidence="2">
    <location>
        <begin position="26"/>
        <end position="43"/>
    </location>
</feature>
<evidence type="ECO:0000256" key="1">
    <source>
        <dbReference type="SAM" id="Coils"/>
    </source>
</evidence>
<dbReference type="RefSeq" id="WP_036648577.1">
    <property type="nucleotide sequence ID" value="NZ_JQCR01000002.1"/>
</dbReference>
<organism evidence="3 4">
    <name type="scientific">Paenibacillus wynnii</name>
    <dbReference type="NCBI Taxonomy" id="268407"/>
    <lineage>
        <taxon>Bacteria</taxon>
        <taxon>Bacillati</taxon>
        <taxon>Bacillota</taxon>
        <taxon>Bacilli</taxon>
        <taxon>Bacillales</taxon>
        <taxon>Paenibacillaceae</taxon>
        <taxon>Paenibacillus</taxon>
    </lineage>
</organism>
<dbReference type="Proteomes" id="UP000029734">
    <property type="component" value="Unassembled WGS sequence"/>
</dbReference>
<comment type="caution">
    <text evidence="3">The sequence shown here is derived from an EMBL/GenBank/DDBJ whole genome shotgun (WGS) entry which is preliminary data.</text>
</comment>
<dbReference type="eggNOG" id="ENOG50331NJ">
    <property type="taxonomic scope" value="Bacteria"/>
</dbReference>
<keyword evidence="4" id="KW-1185">Reference proteome</keyword>
<sequence>MQASTESSPVHSRRTSTTRNGPSVKWFMLFWVLMIGLSVYAVYSYTNHLKDQVLGQLSQQSQQQLNLLKADYEAKITVLSSDVQELQSTVQSFNELLTFTKDNASAKTDNSNKLYTQLSEVRKQLDTLKKEMDLLK</sequence>
<protein>
    <submittedName>
        <fullName evidence="3">Uncharacterized protein</fullName>
    </submittedName>
</protein>
<accession>A0A098M7K0</accession>
<evidence type="ECO:0000256" key="2">
    <source>
        <dbReference type="SAM" id="Phobius"/>
    </source>
</evidence>
<proteinExistence type="predicted"/>
<keyword evidence="2" id="KW-0812">Transmembrane</keyword>
<feature type="coiled-coil region" evidence="1">
    <location>
        <begin position="69"/>
        <end position="131"/>
    </location>
</feature>